<sequence>MCGLSPTEFASLAFTLWLLFLFLFLVHLSFIFLAVSLFFSSGTEGRSCRLVYGAAREFPFIGNVIQVRARYSYEREASAKLGRLRRGLEQRTSRPTIAQKVKTL</sequence>
<evidence type="ECO:0000256" key="1">
    <source>
        <dbReference type="SAM" id="Phobius"/>
    </source>
</evidence>
<dbReference type="EMBL" id="KI964544">
    <property type="protein sequence ID" value="EUC38274.1"/>
    <property type="molecule type" value="Genomic_DNA"/>
</dbReference>
<name>W6YS99_COCC2</name>
<dbReference type="GeneID" id="19147309"/>
<keyword evidence="3" id="KW-1185">Reference proteome</keyword>
<organism evidence="2 3">
    <name type="scientific">Cochliobolus carbonum (strain 26-R-13)</name>
    <name type="common">Maize leaf spot fungus</name>
    <name type="synonym">Bipolaris zeicola</name>
    <dbReference type="NCBI Taxonomy" id="930089"/>
    <lineage>
        <taxon>Eukaryota</taxon>
        <taxon>Fungi</taxon>
        <taxon>Dikarya</taxon>
        <taxon>Ascomycota</taxon>
        <taxon>Pezizomycotina</taxon>
        <taxon>Dothideomycetes</taxon>
        <taxon>Pleosporomycetidae</taxon>
        <taxon>Pleosporales</taxon>
        <taxon>Pleosporineae</taxon>
        <taxon>Pleosporaceae</taxon>
        <taxon>Bipolaris</taxon>
    </lineage>
</organism>
<reference evidence="2 3" key="1">
    <citation type="journal article" date="2013" name="PLoS Genet.">
        <title>Comparative genome structure, secondary metabolite, and effector coding capacity across Cochliobolus pathogens.</title>
        <authorList>
            <person name="Condon B.J."/>
            <person name="Leng Y."/>
            <person name="Wu D."/>
            <person name="Bushley K.E."/>
            <person name="Ohm R.A."/>
            <person name="Otillar R."/>
            <person name="Martin J."/>
            <person name="Schackwitz W."/>
            <person name="Grimwood J."/>
            <person name="MohdZainudin N."/>
            <person name="Xue C."/>
            <person name="Wang R."/>
            <person name="Manning V.A."/>
            <person name="Dhillon B."/>
            <person name="Tu Z.J."/>
            <person name="Steffenson B.J."/>
            <person name="Salamov A."/>
            <person name="Sun H."/>
            <person name="Lowry S."/>
            <person name="LaButti K."/>
            <person name="Han J."/>
            <person name="Copeland A."/>
            <person name="Lindquist E."/>
            <person name="Barry K."/>
            <person name="Schmutz J."/>
            <person name="Baker S.E."/>
            <person name="Ciuffetti L.M."/>
            <person name="Grigoriev I.V."/>
            <person name="Zhong S."/>
            <person name="Turgeon B.G."/>
        </authorList>
    </citation>
    <scope>NUCLEOTIDE SEQUENCE [LARGE SCALE GENOMIC DNA]</scope>
    <source>
        <strain evidence="2 3">26-R-13</strain>
    </source>
</reference>
<evidence type="ECO:0000313" key="3">
    <source>
        <dbReference type="Proteomes" id="UP000053841"/>
    </source>
</evidence>
<dbReference type="HOGENOM" id="CLU_2249640_0_0_1"/>
<dbReference type="RefSeq" id="XP_007707496.1">
    <property type="nucleotide sequence ID" value="XM_007709306.1"/>
</dbReference>
<dbReference type="AlphaFoldDB" id="W6YS99"/>
<keyword evidence="1" id="KW-1133">Transmembrane helix</keyword>
<proteinExistence type="predicted"/>
<dbReference type="Proteomes" id="UP000053841">
    <property type="component" value="Unassembled WGS sequence"/>
</dbReference>
<evidence type="ECO:0000313" key="2">
    <source>
        <dbReference type="EMBL" id="EUC38274.1"/>
    </source>
</evidence>
<dbReference type="OrthoDB" id="3693892at2759"/>
<dbReference type="KEGG" id="bze:COCCADRAFT_32727"/>
<protein>
    <submittedName>
        <fullName evidence="2">Uncharacterized protein</fullName>
    </submittedName>
</protein>
<accession>W6YS99</accession>
<keyword evidence="1" id="KW-0812">Transmembrane</keyword>
<keyword evidence="1" id="KW-0472">Membrane</keyword>
<gene>
    <name evidence="2" type="ORF">COCCADRAFT_32727</name>
</gene>
<feature type="transmembrane region" description="Helical" evidence="1">
    <location>
        <begin position="14"/>
        <end position="39"/>
    </location>
</feature>